<comment type="subunit">
    <text evidence="4 9">Homodimer.</text>
</comment>
<keyword evidence="9" id="KW-0460">Magnesium</keyword>
<dbReference type="CDD" id="cd06223">
    <property type="entry name" value="PRTases_typeI"/>
    <property type="match status" value="1"/>
</dbReference>
<comment type="catalytic activity">
    <reaction evidence="9">
        <text>orotidine 5'-phosphate + diphosphate = orotate + 5-phospho-alpha-D-ribose 1-diphosphate</text>
        <dbReference type="Rhea" id="RHEA:10380"/>
        <dbReference type="ChEBI" id="CHEBI:30839"/>
        <dbReference type="ChEBI" id="CHEBI:33019"/>
        <dbReference type="ChEBI" id="CHEBI:57538"/>
        <dbReference type="ChEBI" id="CHEBI:58017"/>
        <dbReference type="EC" id="2.4.2.10"/>
    </reaction>
</comment>
<dbReference type="GO" id="GO:0005737">
    <property type="term" value="C:cytoplasm"/>
    <property type="evidence" value="ECO:0007669"/>
    <property type="project" value="TreeGrafter"/>
</dbReference>
<dbReference type="InterPro" id="IPR029057">
    <property type="entry name" value="PRTase-like"/>
</dbReference>
<evidence type="ECO:0000256" key="5">
    <source>
        <dbReference type="ARBA" id="ARBA00011971"/>
    </source>
</evidence>
<evidence type="ECO:0000256" key="6">
    <source>
        <dbReference type="ARBA" id="ARBA00022676"/>
    </source>
</evidence>
<feature type="binding site" evidence="9">
    <location>
        <position position="103"/>
    </location>
    <ligand>
        <name>5-phospho-alpha-D-ribose 1-diphosphate</name>
        <dbReference type="ChEBI" id="CHEBI:58017"/>
        <note>ligand shared between dimeric partners</note>
    </ligand>
</feature>
<feature type="binding site" evidence="9">
    <location>
        <position position="109"/>
    </location>
    <ligand>
        <name>5-phospho-alpha-D-ribose 1-diphosphate</name>
        <dbReference type="ChEBI" id="CHEBI:58017"/>
        <note>ligand shared between dimeric partners</note>
    </ligand>
</feature>
<dbReference type="InterPro" id="IPR004467">
    <property type="entry name" value="Or_phspho_trans_dom"/>
</dbReference>
<dbReference type="InterPro" id="IPR023031">
    <property type="entry name" value="OPRT"/>
</dbReference>
<dbReference type="PANTHER" id="PTHR46683:SF1">
    <property type="entry name" value="OROTATE PHOSPHORIBOSYLTRANSFERASE 1-RELATED"/>
    <property type="match status" value="1"/>
</dbReference>
<dbReference type="GO" id="GO:0046132">
    <property type="term" value="P:pyrimidine ribonucleoside biosynthetic process"/>
    <property type="evidence" value="ECO:0007669"/>
    <property type="project" value="TreeGrafter"/>
</dbReference>
<dbReference type="InterPro" id="IPR000836">
    <property type="entry name" value="PRTase_dom"/>
</dbReference>
<evidence type="ECO:0000256" key="1">
    <source>
        <dbReference type="ARBA" id="ARBA00003769"/>
    </source>
</evidence>
<evidence type="ECO:0000256" key="3">
    <source>
        <dbReference type="ARBA" id="ARBA00006340"/>
    </source>
</evidence>
<dbReference type="UniPathway" id="UPA00070">
    <property type="reaction ID" value="UER00119"/>
</dbReference>
<dbReference type="AlphaFoldDB" id="A0A380MT14"/>
<feature type="binding site" evidence="9">
    <location>
        <position position="161"/>
    </location>
    <ligand>
        <name>orotate</name>
        <dbReference type="ChEBI" id="CHEBI:30839"/>
    </ligand>
</feature>
<evidence type="ECO:0000313" key="11">
    <source>
        <dbReference type="EMBL" id="SUO95759.1"/>
    </source>
</evidence>
<dbReference type="Gene3D" id="3.40.50.2020">
    <property type="match status" value="1"/>
</dbReference>
<feature type="binding site" evidence="9">
    <location>
        <position position="133"/>
    </location>
    <ligand>
        <name>orotate</name>
        <dbReference type="ChEBI" id="CHEBI:30839"/>
    </ligand>
</feature>
<dbReference type="RefSeq" id="WP_072577357.1">
    <property type="nucleotide sequence ID" value="NZ_LWHB01000162.1"/>
</dbReference>
<feature type="binding site" evidence="9">
    <location>
        <position position="107"/>
    </location>
    <ligand>
        <name>5-phospho-alpha-D-ribose 1-diphosphate</name>
        <dbReference type="ChEBI" id="CHEBI:58017"/>
        <note>ligand shared between dimeric partners</note>
    </ligand>
</feature>
<dbReference type="GO" id="GO:0000287">
    <property type="term" value="F:magnesium ion binding"/>
    <property type="evidence" value="ECO:0007669"/>
    <property type="project" value="UniProtKB-UniRule"/>
</dbReference>
<dbReference type="PANTHER" id="PTHR46683">
    <property type="entry name" value="OROTATE PHOSPHORIBOSYLTRANSFERASE 1-RELATED"/>
    <property type="match status" value="1"/>
</dbReference>
<name>A0A380MT14_9GAMM</name>
<accession>A0A380MT14</accession>
<dbReference type="EC" id="2.4.2.10" evidence="5 9"/>
<dbReference type="Pfam" id="PF00156">
    <property type="entry name" value="Pribosyltran"/>
    <property type="match status" value="1"/>
</dbReference>
<evidence type="ECO:0000256" key="8">
    <source>
        <dbReference type="ARBA" id="ARBA00022975"/>
    </source>
</evidence>
<dbReference type="GO" id="GO:0044205">
    <property type="term" value="P:'de novo' UMP biosynthetic process"/>
    <property type="evidence" value="ECO:0007669"/>
    <property type="project" value="UniProtKB-UniRule"/>
</dbReference>
<evidence type="ECO:0000313" key="12">
    <source>
        <dbReference type="Proteomes" id="UP000254601"/>
    </source>
</evidence>
<dbReference type="OrthoDB" id="9779060at2"/>
<feature type="binding site" evidence="9">
    <location>
        <begin position="35"/>
        <end position="36"/>
    </location>
    <ligand>
        <name>orotate</name>
        <dbReference type="ChEBI" id="CHEBI:30839"/>
    </ligand>
</feature>
<evidence type="ECO:0000256" key="2">
    <source>
        <dbReference type="ARBA" id="ARBA00004889"/>
    </source>
</evidence>
<dbReference type="SUPFAM" id="SSF53271">
    <property type="entry name" value="PRTase-like"/>
    <property type="match status" value="1"/>
</dbReference>
<proteinExistence type="inferred from homology"/>
<reference evidence="11 12" key="1">
    <citation type="submission" date="2018-06" db="EMBL/GenBank/DDBJ databases">
        <authorList>
            <consortium name="Pathogen Informatics"/>
            <person name="Doyle S."/>
        </authorList>
    </citation>
    <scope>NUCLEOTIDE SEQUENCE [LARGE SCALE GENOMIC DNA]</scope>
    <source>
        <strain evidence="11 12">NCTC13337</strain>
    </source>
</reference>
<comment type="cofactor">
    <cofactor evidence="9">
        <name>Mg(2+)</name>
        <dbReference type="ChEBI" id="CHEBI:18420"/>
    </cofactor>
</comment>
<feature type="binding site" description="in other chain" evidence="9">
    <location>
        <position position="104"/>
    </location>
    <ligand>
        <name>5-phospho-alpha-D-ribose 1-diphosphate</name>
        <dbReference type="ChEBI" id="CHEBI:58017"/>
        <note>ligand shared between dimeric partners</note>
    </ligand>
</feature>
<dbReference type="EMBL" id="UHIC01000001">
    <property type="protein sequence ID" value="SUO95759.1"/>
    <property type="molecule type" value="Genomic_DNA"/>
</dbReference>
<comment type="similarity">
    <text evidence="3 9">Belongs to the purine/pyrimidine phosphoribosyltransferase family. PyrE subfamily.</text>
</comment>
<evidence type="ECO:0000259" key="10">
    <source>
        <dbReference type="Pfam" id="PF00156"/>
    </source>
</evidence>
<feature type="domain" description="Phosphoribosyltransferase" evidence="10">
    <location>
        <begin position="51"/>
        <end position="170"/>
    </location>
</feature>
<sequence length="224" mass="24215">MLSVYQTQFLDAAMAMKALKFGEFTLKSGRTSPYFFNAGAFCDGQSLSTMAQSYAHVIAETLAQGHQIEALFGPAYKGIPLVSAIATALYQQHNINLPWAFNRKEAKDHGEGGIMVGSQVTGKKVLIVDDVLTAGTAVRESLTLLANEQAHPVGLIVALDRQETVGDSSLSALSLIAQEANLFTRAIINLDDLLSYASHHQELAHASTKIQQYREQYGASISVQ</sequence>
<feature type="binding site" description="in other chain" evidence="9">
    <location>
        <begin position="129"/>
        <end position="137"/>
    </location>
    <ligand>
        <name>5-phospho-alpha-D-ribose 1-diphosphate</name>
        <dbReference type="ChEBI" id="CHEBI:58017"/>
        <note>ligand shared between dimeric partners</note>
    </ligand>
</feature>
<dbReference type="NCBIfam" id="TIGR00336">
    <property type="entry name" value="pyrE"/>
    <property type="match status" value="1"/>
</dbReference>
<keyword evidence="6 9" id="KW-0328">Glycosyltransferase</keyword>
<dbReference type="Proteomes" id="UP000254601">
    <property type="component" value="Unassembled WGS sequence"/>
</dbReference>
<protein>
    <recommendedName>
        <fullName evidence="5 9">Orotate phosphoribosyltransferase</fullName>
        <shortName evidence="9">OPRT</shortName>
        <shortName evidence="9">OPRTase</shortName>
        <ecNumber evidence="5 9">2.4.2.10</ecNumber>
    </recommendedName>
</protein>
<organism evidence="11 12">
    <name type="scientific">Suttonella ornithocola</name>
    <dbReference type="NCBI Taxonomy" id="279832"/>
    <lineage>
        <taxon>Bacteria</taxon>
        <taxon>Pseudomonadati</taxon>
        <taxon>Pseudomonadota</taxon>
        <taxon>Gammaproteobacteria</taxon>
        <taxon>Cardiobacteriales</taxon>
        <taxon>Cardiobacteriaceae</taxon>
        <taxon>Suttonella</taxon>
    </lineage>
</organism>
<dbReference type="HAMAP" id="MF_01208">
    <property type="entry name" value="PyrE"/>
    <property type="match status" value="1"/>
</dbReference>
<comment type="pathway">
    <text evidence="2 9">Pyrimidine metabolism; UMP biosynthesis via de novo pathway; UMP from orotate: step 1/2.</text>
</comment>
<evidence type="ECO:0000256" key="7">
    <source>
        <dbReference type="ARBA" id="ARBA00022679"/>
    </source>
</evidence>
<gene>
    <name evidence="9 11" type="primary">pyrE</name>
    <name evidence="11" type="ORF">NCTC13337_01570</name>
</gene>
<comment type="function">
    <text evidence="1 9">Catalyzes the transfer of a ribosyl phosphate group from 5-phosphoribose 1-diphosphate to orotate, leading to the formation of orotidine monophosphate (OMP).</text>
</comment>
<feature type="binding site" description="in other chain" evidence="9">
    <location>
        <position position="27"/>
    </location>
    <ligand>
        <name>5-phospho-alpha-D-ribose 1-diphosphate</name>
        <dbReference type="ChEBI" id="CHEBI:58017"/>
        <note>ligand shared between dimeric partners</note>
    </ligand>
</feature>
<feature type="binding site" description="in other chain" evidence="9">
    <location>
        <begin position="76"/>
        <end position="77"/>
    </location>
    <ligand>
        <name>5-phospho-alpha-D-ribose 1-diphosphate</name>
        <dbReference type="ChEBI" id="CHEBI:58017"/>
        <note>ligand shared between dimeric partners</note>
    </ligand>
</feature>
<keyword evidence="8 9" id="KW-0665">Pyrimidine biosynthesis</keyword>
<dbReference type="GO" id="GO:0006207">
    <property type="term" value="P:'de novo' pyrimidine nucleobase biosynthetic process"/>
    <property type="evidence" value="ECO:0007669"/>
    <property type="project" value="TreeGrafter"/>
</dbReference>
<dbReference type="GO" id="GO:0004588">
    <property type="term" value="F:orotate phosphoribosyltransferase activity"/>
    <property type="evidence" value="ECO:0007669"/>
    <property type="project" value="UniProtKB-UniRule"/>
</dbReference>
<dbReference type="FunFam" id="3.40.50.2020:FF:000008">
    <property type="entry name" value="Orotate phosphoribosyltransferase"/>
    <property type="match status" value="1"/>
</dbReference>
<keyword evidence="12" id="KW-1185">Reference proteome</keyword>
<evidence type="ECO:0000256" key="4">
    <source>
        <dbReference type="ARBA" id="ARBA00011738"/>
    </source>
</evidence>
<evidence type="ECO:0000256" key="9">
    <source>
        <dbReference type="HAMAP-Rule" id="MF_01208"/>
    </source>
</evidence>
<keyword evidence="7 9" id="KW-0808">Transferase</keyword>